<organism evidence="8 11">
    <name type="scientific">Medicago truncatula</name>
    <name type="common">Barrel medic</name>
    <name type="synonym">Medicago tribuloides</name>
    <dbReference type="NCBI Taxonomy" id="3880"/>
    <lineage>
        <taxon>Eukaryota</taxon>
        <taxon>Viridiplantae</taxon>
        <taxon>Streptophyta</taxon>
        <taxon>Embryophyta</taxon>
        <taxon>Tracheophyta</taxon>
        <taxon>Spermatophyta</taxon>
        <taxon>Magnoliopsida</taxon>
        <taxon>eudicotyledons</taxon>
        <taxon>Gunneridae</taxon>
        <taxon>Pentapetalae</taxon>
        <taxon>rosids</taxon>
        <taxon>fabids</taxon>
        <taxon>Fabales</taxon>
        <taxon>Fabaceae</taxon>
        <taxon>Papilionoideae</taxon>
        <taxon>50 kb inversion clade</taxon>
        <taxon>NPAAA clade</taxon>
        <taxon>Hologalegina</taxon>
        <taxon>IRL clade</taxon>
        <taxon>Trifolieae</taxon>
        <taxon>Medicago</taxon>
    </lineage>
</organism>
<evidence type="ECO:0000256" key="2">
    <source>
        <dbReference type="ARBA" id="ARBA00022723"/>
    </source>
</evidence>
<evidence type="ECO:0000313" key="9">
    <source>
        <dbReference type="EMBL" id="RHN79574.1"/>
    </source>
</evidence>
<evidence type="ECO:0000256" key="5">
    <source>
        <dbReference type="PROSITE-ProRule" id="PRU00449"/>
    </source>
</evidence>
<name>A0A072VKT7_MEDTR</name>
<keyword evidence="11" id="KW-1185">Reference proteome</keyword>
<evidence type="ECO:0000259" key="7">
    <source>
        <dbReference type="PROSITE" id="PS51039"/>
    </source>
</evidence>
<evidence type="ECO:0000313" key="10">
    <source>
        <dbReference type="EnsemblPlants" id="KEH42048"/>
    </source>
</evidence>
<keyword evidence="4" id="KW-0862">Zinc</keyword>
<dbReference type="SMART" id="SM00154">
    <property type="entry name" value="ZnF_AN1"/>
    <property type="match status" value="1"/>
</dbReference>
<dbReference type="SUPFAM" id="SSF57716">
    <property type="entry name" value="Glucocorticoid receptor-like (DNA-binding domain)"/>
    <property type="match status" value="1"/>
</dbReference>
<sequence>MAEEQPCQAPEGHRLCTNNCGFLGNPATMNLCSKCYGDASTKSTIENTLSSSSSVTASPASPSHSTSEPIVQFINPMVTSSVVITNSVSFLVQSNRCFTCRKRVGLTGFKCRCGSTFCGSHRYPERHGCGFDFKMVGRKEIAQANPLIKAEKLRRI</sequence>
<dbReference type="InterPro" id="IPR035896">
    <property type="entry name" value="AN1-like_Znf"/>
</dbReference>
<protein>
    <submittedName>
        <fullName evidence="9">Putative transcription regulator A20-like family</fullName>
    </submittedName>
    <submittedName>
        <fullName evidence="8">Zinc finger A20 and AN1 domain stress-associated protein</fullName>
    </submittedName>
</protein>
<proteinExistence type="predicted"/>
<dbReference type="Gene3D" id="4.10.1110.10">
    <property type="entry name" value="AN1-like Zinc finger"/>
    <property type="match status" value="1"/>
</dbReference>
<dbReference type="InterPro" id="IPR002653">
    <property type="entry name" value="Znf_A20"/>
</dbReference>
<keyword evidence="2" id="KW-0479">Metal-binding</keyword>
<dbReference type="PROSITE" id="PS51036">
    <property type="entry name" value="ZF_A20"/>
    <property type="match status" value="1"/>
</dbReference>
<gene>
    <name evidence="10" type="primary">25483844</name>
    <name evidence="8" type="ordered locus">MTR_1g060380</name>
    <name evidence="9" type="ORF">MtrunA17_Chr1g0178851</name>
</gene>
<evidence type="ECO:0000259" key="6">
    <source>
        <dbReference type="PROSITE" id="PS51036"/>
    </source>
</evidence>
<dbReference type="Proteomes" id="UP000265566">
    <property type="component" value="Chromosome 1"/>
</dbReference>
<evidence type="ECO:0000313" key="8">
    <source>
        <dbReference type="EMBL" id="KEH42048.1"/>
    </source>
</evidence>
<dbReference type="KEGG" id="mtr:25483844"/>
<dbReference type="HOGENOM" id="CLU_057016_5_3_1"/>
<dbReference type="EMBL" id="PSQE01000001">
    <property type="protein sequence ID" value="RHN79574.1"/>
    <property type="molecule type" value="Genomic_DNA"/>
</dbReference>
<dbReference type="EnsemblPlants" id="KEH42048">
    <property type="protein sequence ID" value="KEH42048"/>
    <property type="gene ID" value="MTR_1g060380"/>
</dbReference>
<dbReference type="InterPro" id="IPR050652">
    <property type="entry name" value="AN1_A20_ZnFinger"/>
</dbReference>
<dbReference type="SUPFAM" id="SSF118310">
    <property type="entry name" value="AN1-like Zinc finger"/>
    <property type="match status" value="1"/>
</dbReference>
<dbReference type="FunFam" id="4.10.1110.10:FF:000001">
    <property type="entry name" value="Zinc finger AN1-type containing 6"/>
    <property type="match status" value="1"/>
</dbReference>
<dbReference type="EMBL" id="CM001217">
    <property type="protein sequence ID" value="KEH42048.1"/>
    <property type="molecule type" value="Genomic_DNA"/>
</dbReference>
<evidence type="ECO:0000256" key="1">
    <source>
        <dbReference type="ARBA" id="ARBA00003732"/>
    </source>
</evidence>
<dbReference type="PANTHER" id="PTHR10634">
    <property type="entry name" value="AN1-TYPE ZINC FINGER PROTEIN"/>
    <property type="match status" value="1"/>
</dbReference>
<feature type="domain" description="A20-type" evidence="6">
    <location>
        <begin position="10"/>
        <end position="44"/>
    </location>
</feature>
<evidence type="ECO:0000256" key="3">
    <source>
        <dbReference type="ARBA" id="ARBA00022771"/>
    </source>
</evidence>
<dbReference type="Pfam" id="PF01428">
    <property type="entry name" value="zf-AN1"/>
    <property type="match status" value="1"/>
</dbReference>
<evidence type="ECO:0000256" key="4">
    <source>
        <dbReference type="ARBA" id="ARBA00022833"/>
    </source>
</evidence>
<reference evidence="8 11" key="1">
    <citation type="journal article" date="2011" name="Nature">
        <title>The Medicago genome provides insight into the evolution of rhizobial symbioses.</title>
        <authorList>
            <person name="Young N.D."/>
            <person name="Debelle F."/>
            <person name="Oldroyd G.E."/>
            <person name="Geurts R."/>
            <person name="Cannon S.B."/>
            <person name="Udvardi M.K."/>
            <person name="Benedito V.A."/>
            <person name="Mayer K.F."/>
            <person name="Gouzy J."/>
            <person name="Schoof H."/>
            <person name="Van de Peer Y."/>
            <person name="Proost S."/>
            <person name="Cook D.R."/>
            <person name="Meyers B.C."/>
            <person name="Spannagl M."/>
            <person name="Cheung F."/>
            <person name="De Mita S."/>
            <person name="Krishnakumar V."/>
            <person name="Gundlach H."/>
            <person name="Zhou S."/>
            <person name="Mudge J."/>
            <person name="Bharti A.K."/>
            <person name="Murray J.D."/>
            <person name="Naoumkina M.A."/>
            <person name="Rosen B."/>
            <person name="Silverstein K.A."/>
            <person name="Tang H."/>
            <person name="Rombauts S."/>
            <person name="Zhao P.X."/>
            <person name="Zhou P."/>
            <person name="Barbe V."/>
            <person name="Bardou P."/>
            <person name="Bechner M."/>
            <person name="Bellec A."/>
            <person name="Berger A."/>
            <person name="Berges H."/>
            <person name="Bidwell S."/>
            <person name="Bisseling T."/>
            <person name="Choisne N."/>
            <person name="Couloux A."/>
            <person name="Denny R."/>
            <person name="Deshpande S."/>
            <person name="Dai X."/>
            <person name="Doyle J.J."/>
            <person name="Dudez A.M."/>
            <person name="Farmer A.D."/>
            <person name="Fouteau S."/>
            <person name="Franken C."/>
            <person name="Gibelin C."/>
            <person name="Gish J."/>
            <person name="Goldstein S."/>
            <person name="Gonzalez A.J."/>
            <person name="Green P.J."/>
            <person name="Hallab A."/>
            <person name="Hartog M."/>
            <person name="Hua A."/>
            <person name="Humphray S.J."/>
            <person name="Jeong D.H."/>
            <person name="Jing Y."/>
            <person name="Jocker A."/>
            <person name="Kenton S.M."/>
            <person name="Kim D.J."/>
            <person name="Klee K."/>
            <person name="Lai H."/>
            <person name="Lang C."/>
            <person name="Lin S."/>
            <person name="Macmil S.L."/>
            <person name="Magdelenat G."/>
            <person name="Matthews L."/>
            <person name="McCorrison J."/>
            <person name="Monaghan E.L."/>
            <person name="Mun J.H."/>
            <person name="Najar F.Z."/>
            <person name="Nicholson C."/>
            <person name="Noirot C."/>
            <person name="O'Bleness M."/>
            <person name="Paule C.R."/>
            <person name="Poulain J."/>
            <person name="Prion F."/>
            <person name="Qin B."/>
            <person name="Qu C."/>
            <person name="Retzel E.F."/>
            <person name="Riddle C."/>
            <person name="Sallet E."/>
            <person name="Samain S."/>
            <person name="Samson N."/>
            <person name="Sanders I."/>
            <person name="Saurat O."/>
            <person name="Scarpelli C."/>
            <person name="Schiex T."/>
            <person name="Segurens B."/>
            <person name="Severin A.J."/>
            <person name="Sherrier D.J."/>
            <person name="Shi R."/>
            <person name="Sims S."/>
            <person name="Singer S.R."/>
            <person name="Sinharoy S."/>
            <person name="Sterck L."/>
            <person name="Viollet A."/>
            <person name="Wang B.B."/>
            <person name="Wang K."/>
            <person name="Wang M."/>
            <person name="Wang X."/>
            <person name="Warfsmann J."/>
            <person name="Weissenbach J."/>
            <person name="White D.D."/>
            <person name="White J.D."/>
            <person name="Wiley G.B."/>
            <person name="Wincker P."/>
            <person name="Xing Y."/>
            <person name="Yang L."/>
            <person name="Yao Z."/>
            <person name="Ying F."/>
            <person name="Zhai J."/>
            <person name="Zhou L."/>
            <person name="Zuber A."/>
            <person name="Denarie J."/>
            <person name="Dixon R.A."/>
            <person name="May G.D."/>
            <person name="Schwartz D.C."/>
            <person name="Rogers J."/>
            <person name="Quetier F."/>
            <person name="Town C.D."/>
            <person name="Roe B.A."/>
        </authorList>
    </citation>
    <scope>NUCLEOTIDE SEQUENCE [LARGE SCALE GENOMIC DNA]</scope>
    <source>
        <strain evidence="8">A17</strain>
        <strain evidence="10 11">cv. Jemalong A17</strain>
    </source>
</reference>
<comment type="function">
    <text evidence="1">May be involved in environmental stress response.</text>
</comment>
<dbReference type="Proteomes" id="UP000002051">
    <property type="component" value="Unassembled WGS sequence"/>
</dbReference>
<accession>A0A072VKT7</accession>
<reference evidence="8 11" key="2">
    <citation type="journal article" date="2014" name="BMC Genomics">
        <title>An improved genome release (version Mt4.0) for the model legume Medicago truncatula.</title>
        <authorList>
            <person name="Tang H."/>
            <person name="Krishnakumar V."/>
            <person name="Bidwell S."/>
            <person name="Rosen B."/>
            <person name="Chan A."/>
            <person name="Zhou S."/>
            <person name="Gentzbittel L."/>
            <person name="Childs K.L."/>
            <person name="Yandell M."/>
            <person name="Gundlach H."/>
            <person name="Mayer K.F."/>
            <person name="Schwartz D.C."/>
            <person name="Town C.D."/>
        </authorList>
    </citation>
    <scope>GENOME REANNOTATION</scope>
    <source>
        <strain evidence="8">A17</strain>
        <strain evidence="10 11">cv. Jemalong A17</strain>
    </source>
</reference>
<dbReference type="InterPro" id="IPR000058">
    <property type="entry name" value="Znf_AN1"/>
</dbReference>
<reference evidence="9" key="4">
    <citation type="journal article" date="2018" name="Nat. Plants">
        <title>Whole-genome landscape of Medicago truncatula symbiotic genes.</title>
        <authorList>
            <person name="Pecrix Y."/>
            <person name="Gamas P."/>
            <person name="Carrere S."/>
        </authorList>
    </citation>
    <scope>NUCLEOTIDE SEQUENCE</scope>
    <source>
        <tissue evidence="9">Leaves</tissue>
    </source>
</reference>
<keyword evidence="3 5" id="KW-0863">Zinc-finger</keyword>
<evidence type="ECO:0000313" key="11">
    <source>
        <dbReference type="Proteomes" id="UP000002051"/>
    </source>
</evidence>
<dbReference type="SMART" id="SM00259">
    <property type="entry name" value="ZnF_A20"/>
    <property type="match status" value="1"/>
</dbReference>
<dbReference type="PANTHER" id="PTHR10634:SF67">
    <property type="entry name" value="AN1-TYPE ZINC FINGER PROTEIN 3"/>
    <property type="match status" value="1"/>
</dbReference>
<dbReference type="Gramene" id="rna3386">
    <property type="protein sequence ID" value="RHN79574.1"/>
    <property type="gene ID" value="gene3386"/>
</dbReference>
<dbReference type="OrthoDB" id="428577at2759"/>
<dbReference type="GO" id="GO:0008270">
    <property type="term" value="F:zinc ion binding"/>
    <property type="evidence" value="ECO:0007669"/>
    <property type="project" value="UniProtKB-KW"/>
</dbReference>
<feature type="domain" description="AN1-type" evidence="7">
    <location>
        <begin position="91"/>
        <end position="137"/>
    </location>
</feature>
<dbReference type="PROSITE" id="PS51039">
    <property type="entry name" value="ZF_AN1"/>
    <property type="match status" value="1"/>
</dbReference>
<dbReference type="Pfam" id="PF01754">
    <property type="entry name" value="zf-A20"/>
    <property type="match status" value="1"/>
</dbReference>
<dbReference type="STRING" id="3880.A0A072VKT7"/>
<dbReference type="AlphaFoldDB" id="A0A072VKT7"/>
<reference evidence="10" key="3">
    <citation type="submission" date="2015-04" db="UniProtKB">
        <authorList>
            <consortium name="EnsemblPlants"/>
        </authorList>
    </citation>
    <scope>IDENTIFICATION</scope>
    <source>
        <strain evidence="10">cv. Jemalong A17</strain>
    </source>
</reference>
<dbReference type="GO" id="GO:0003677">
    <property type="term" value="F:DNA binding"/>
    <property type="evidence" value="ECO:0007669"/>
    <property type="project" value="InterPro"/>
</dbReference>
<dbReference type="Gene3D" id="1.20.5.4770">
    <property type="match status" value="1"/>
</dbReference>